<dbReference type="AlphaFoldDB" id="A0A0G4GN46"/>
<feature type="region of interest" description="Disordered" evidence="1">
    <location>
        <begin position="95"/>
        <end position="137"/>
    </location>
</feature>
<feature type="transmembrane region" description="Helical" evidence="2">
    <location>
        <begin position="168"/>
        <end position="190"/>
    </location>
</feature>
<evidence type="ECO:0000256" key="1">
    <source>
        <dbReference type="SAM" id="MobiDB-lite"/>
    </source>
</evidence>
<proteinExistence type="predicted"/>
<keyword evidence="2" id="KW-0472">Membrane</keyword>
<dbReference type="InterPro" id="IPR032675">
    <property type="entry name" value="LRR_dom_sf"/>
</dbReference>
<dbReference type="Proteomes" id="UP000041254">
    <property type="component" value="Unassembled WGS sequence"/>
</dbReference>
<feature type="compositionally biased region" description="Polar residues" evidence="1">
    <location>
        <begin position="19"/>
        <end position="28"/>
    </location>
</feature>
<accession>A0A0G4GN46</accession>
<dbReference type="OrthoDB" id="2021138at2759"/>
<name>A0A0G4GN46_VITBC</name>
<reference evidence="3 4" key="1">
    <citation type="submission" date="2014-11" db="EMBL/GenBank/DDBJ databases">
        <authorList>
            <person name="Zhu J."/>
            <person name="Qi W."/>
            <person name="Song R."/>
        </authorList>
    </citation>
    <scope>NUCLEOTIDE SEQUENCE [LARGE SCALE GENOMIC DNA]</scope>
</reference>
<gene>
    <name evidence="3" type="ORF">Vbra_4560</name>
</gene>
<sequence length="440" mass="49068">MRSSVAPPSSPAGSGGETKASQPVSTARATPKGLFLKLNPIRVPSMAMASRKSIASHMRIGDQLGAIVNVEDFLEETESEAIALSMRHGDSAHAAASCRARSIRADSQPSTSQPDAISMTSTATPSHVPTSPARNRGNVTFFPADAKGVEKVQESVVQTFRRRSLVQLVEYILLPFMVLLLALALGYFVFETVQRARGSYYCYERNIKGWDMCVLKTWPLLGPLFTLQLPCNCVYLDAKEPSEPSADRLNHAIEFLLHSRERQTHLRYLMGGRSELQEVPEGLRKLQNLEFVFLGFSRISQLPEWIEDLPAVRVIDLRVNDISSIPHSVVKLRDDLDCLLLHANPICFGTFFRDPSHPTEFIHPCGVELTDAWTSECLNLCEVAHSFFLHLDADVKRQSFVEAINMYQSEMDDCASWWTFMLFATVGATDCARCAWALNQ</sequence>
<protein>
    <submittedName>
        <fullName evidence="3">Uncharacterized protein</fullName>
    </submittedName>
</protein>
<evidence type="ECO:0000313" key="4">
    <source>
        <dbReference type="Proteomes" id="UP000041254"/>
    </source>
</evidence>
<keyword evidence="2" id="KW-1133">Transmembrane helix</keyword>
<dbReference type="PhylomeDB" id="A0A0G4GN46"/>
<evidence type="ECO:0000313" key="3">
    <source>
        <dbReference type="EMBL" id="CEM31621.1"/>
    </source>
</evidence>
<organism evidence="3 4">
    <name type="scientific">Vitrella brassicaformis (strain CCMP3155)</name>
    <dbReference type="NCBI Taxonomy" id="1169540"/>
    <lineage>
        <taxon>Eukaryota</taxon>
        <taxon>Sar</taxon>
        <taxon>Alveolata</taxon>
        <taxon>Colpodellida</taxon>
        <taxon>Vitrellaceae</taxon>
        <taxon>Vitrella</taxon>
    </lineage>
</organism>
<feature type="region of interest" description="Disordered" evidence="1">
    <location>
        <begin position="1"/>
        <end position="28"/>
    </location>
</feature>
<dbReference type="SUPFAM" id="SSF52075">
    <property type="entry name" value="Outer arm dynein light chain 1"/>
    <property type="match status" value="1"/>
</dbReference>
<dbReference type="Gene3D" id="3.80.10.10">
    <property type="entry name" value="Ribonuclease Inhibitor"/>
    <property type="match status" value="1"/>
</dbReference>
<keyword evidence="2" id="KW-0812">Transmembrane</keyword>
<dbReference type="VEuPathDB" id="CryptoDB:Vbra_4560"/>
<keyword evidence="4" id="KW-1185">Reference proteome</keyword>
<feature type="compositionally biased region" description="Polar residues" evidence="1">
    <location>
        <begin position="107"/>
        <end position="133"/>
    </location>
</feature>
<dbReference type="InParanoid" id="A0A0G4GN46"/>
<evidence type="ECO:0000256" key="2">
    <source>
        <dbReference type="SAM" id="Phobius"/>
    </source>
</evidence>
<dbReference type="EMBL" id="CDMY01000730">
    <property type="protein sequence ID" value="CEM31621.1"/>
    <property type="molecule type" value="Genomic_DNA"/>
</dbReference>
<dbReference type="STRING" id="1169540.A0A0G4GN46"/>